<dbReference type="EMBL" id="GBXM01105641">
    <property type="protein sequence ID" value="JAH02936.1"/>
    <property type="molecule type" value="Transcribed_RNA"/>
</dbReference>
<protein>
    <submittedName>
        <fullName evidence="1">Uncharacterized protein</fullName>
    </submittedName>
</protein>
<name>A0A0E9PE91_ANGAN</name>
<proteinExistence type="predicted"/>
<reference evidence="1" key="2">
    <citation type="journal article" date="2015" name="Fish Shellfish Immunol.">
        <title>Early steps in the European eel (Anguilla anguilla)-Vibrio vulnificus interaction in the gills: Role of the RtxA13 toxin.</title>
        <authorList>
            <person name="Callol A."/>
            <person name="Pajuelo D."/>
            <person name="Ebbesson L."/>
            <person name="Teles M."/>
            <person name="MacKenzie S."/>
            <person name="Amaro C."/>
        </authorList>
    </citation>
    <scope>NUCLEOTIDE SEQUENCE</scope>
</reference>
<dbReference type="AlphaFoldDB" id="A0A0E9PE91"/>
<reference evidence="1" key="1">
    <citation type="submission" date="2014-11" db="EMBL/GenBank/DDBJ databases">
        <authorList>
            <person name="Amaro Gonzalez C."/>
        </authorList>
    </citation>
    <scope>NUCLEOTIDE SEQUENCE</scope>
</reference>
<sequence>MQGLIVLRGKLDQSTLQNIYSSTSSEAVAMVQWTVFLFVQ</sequence>
<evidence type="ECO:0000313" key="1">
    <source>
        <dbReference type="EMBL" id="JAH02936.1"/>
    </source>
</evidence>
<organism evidence="1">
    <name type="scientific">Anguilla anguilla</name>
    <name type="common">European freshwater eel</name>
    <name type="synonym">Muraena anguilla</name>
    <dbReference type="NCBI Taxonomy" id="7936"/>
    <lineage>
        <taxon>Eukaryota</taxon>
        <taxon>Metazoa</taxon>
        <taxon>Chordata</taxon>
        <taxon>Craniata</taxon>
        <taxon>Vertebrata</taxon>
        <taxon>Euteleostomi</taxon>
        <taxon>Actinopterygii</taxon>
        <taxon>Neopterygii</taxon>
        <taxon>Teleostei</taxon>
        <taxon>Anguilliformes</taxon>
        <taxon>Anguillidae</taxon>
        <taxon>Anguilla</taxon>
    </lineage>
</organism>
<accession>A0A0E9PE91</accession>